<reference evidence="8" key="1">
    <citation type="submission" date="2018-02" db="EMBL/GenBank/DDBJ databases">
        <title>Genome sequencing of Solimonas sp. HR-BB.</title>
        <authorList>
            <person name="Lee Y."/>
            <person name="Jeon C.O."/>
        </authorList>
    </citation>
    <scope>NUCLEOTIDE SEQUENCE [LARGE SCALE GENOMIC DNA]</scope>
    <source>
        <strain evidence="8">HR-U</strain>
    </source>
</reference>
<evidence type="ECO:0000259" key="5">
    <source>
        <dbReference type="Pfam" id="PF04542"/>
    </source>
</evidence>
<keyword evidence="4" id="KW-0804">Transcription</keyword>
<dbReference type="Proteomes" id="UP000239590">
    <property type="component" value="Unassembled WGS sequence"/>
</dbReference>
<dbReference type="Gene3D" id="1.10.1740.10">
    <property type="match status" value="1"/>
</dbReference>
<proteinExistence type="inferred from homology"/>
<evidence type="ECO:0000256" key="2">
    <source>
        <dbReference type="ARBA" id="ARBA00023015"/>
    </source>
</evidence>
<dbReference type="AlphaFoldDB" id="A0A2S7IH09"/>
<dbReference type="NCBIfam" id="TIGR02985">
    <property type="entry name" value="Sig70_bacteroi1"/>
    <property type="match status" value="1"/>
</dbReference>
<accession>A0A2S7IH09</accession>
<dbReference type="InterPro" id="IPR013325">
    <property type="entry name" value="RNA_pol_sigma_r2"/>
</dbReference>
<dbReference type="InterPro" id="IPR013324">
    <property type="entry name" value="RNA_pol_sigma_r3/r4-like"/>
</dbReference>
<dbReference type="InterPro" id="IPR014327">
    <property type="entry name" value="RNA_pol_sigma70_bacteroid"/>
</dbReference>
<evidence type="ECO:0000313" key="8">
    <source>
        <dbReference type="Proteomes" id="UP000239590"/>
    </source>
</evidence>
<dbReference type="Gene3D" id="1.10.10.10">
    <property type="entry name" value="Winged helix-like DNA-binding domain superfamily/Winged helix DNA-binding domain"/>
    <property type="match status" value="1"/>
</dbReference>
<comment type="similarity">
    <text evidence="1">Belongs to the sigma-70 factor family. ECF subfamily.</text>
</comment>
<dbReference type="RefSeq" id="WP_104715242.1">
    <property type="nucleotide sequence ID" value="NZ_PTRA01000005.1"/>
</dbReference>
<dbReference type="NCBIfam" id="TIGR02937">
    <property type="entry name" value="sigma70-ECF"/>
    <property type="match status" value="1"/>
</dbReference>
<comment type="caution">
    <text evidence="7">The sequence shown here is derived from an EMBL/GenBank/DDBJ whole genome shotgun (WGS) entry which is preliminary data.</text>
</comment>
<dbReference type="InterPro" id="IPR039425">
    <property type="entry name" value="RNA_pol_sigma-70-like"/>
</dbReference>
<dbReference type="SUPFAM" id="SSF88946">
    <property type="entry name" value="Sigma2 domain of RNA polymerase sigma factors"/>
    <property type="match status" value="1"/>
</dbReference>
<dbReference type="Pfam" id="PF04542">
    <property type="entry name" value="Sigma70_r2"/>
    <property type="match status" value="1"/>
</dbReference>
<evidence type="ECO:0000256" key="3">
    <source>
        <dbReference type="ARBA" id="ARBA00023082"/>
    </source>
</evidence>
<dbReference type="EMBL" id="PTRA01000005">
    <property type="protein sequence ID" value="PQA54915.1"/>
    <property type="molecule type" value="Genomic_DNA"/>
</dbReference>
<dbReference type="OrthoDB" id="679904at2"/>
<dbReference type="PANTHER" id="PTHR43133">
    <property type="entry name" value="RNA POLYMERASE ECF-TYPE SIGMA FACTO"/>
    <property type="match status" value="1"/>
</dbReference>
<dbReference type="InterPro" id="IPR013249">
    <property type="entry name" value="RNA_pol_sigma70_r4_t2"/>
</dbReference>
<dbReference type="InterPro" id="IPR007627">
    <property type="entry name" value="RNA_pol_sigma70_r2"/>
</dbReference>
<keyword evidence="3" id="KW-0731">Sigma factor</keyword>
<dbReference type="GO" id="GO:0016987">
    <property type="term" value="F:sigma factor activity"/>
    <property type="evidence" value="ECO:0007669"/>
    <property type="project" value="UniProtKB-KW"/>
</dbReference>
<dbReference type="Pfam" id="PF08281">
    <property type="entry name" value="Sigma70_r4_2"/>
    <property type="match status" value="1"/>
</dbReference>
<dbReference type="InterPro" id="IPR014284">
    <property type="entry name" value="RNA_pol_sigma-70_dom"/>
</dbReference>
<dbReference type="GO" id="GO:0006352">
    <property type="term" value="P:DNA-templated transcription initiation"/>
    <property type="evidence" value="ECO:0007669"/>
    <property type="project" value="InterPro"/>
</dbReference>
<dbReference type="SUPFAM" id="SSF88659">
    <property type="entry name" value="Sigma3 and sigma4 domains of RNA polymerase sigma factors"/>
    <property type="match status" value="1"/>
</dbReference>
<dbReference type="GO" id="GO:0003677">
    <property type="term" value="F:DNA binding"/>
    <property type="evidence" value="ECO:0007669"/>
    <property type="project" value="InterPro"/>
</dbReference>
<dbReference type="PANTHER" id="PTHR43133:SF46">
    <property type="entry name" value="RNA POLYMERASE SIGMA-70 FACTOR ECF SUBFAMILY"/>
    <property type="match status" value="1"/>
</dbReference>
<gene>
    <name evidence="7" type="ORF">C5O19_20400</name>
</gene>
<keyword evidence="2" id="KW-0805">Transcription regulation</keyword>
<organism evidence="7 8">
    <name type="scientific">Siphonobacter curvatus</name>
    <dbReference type="NCBI Taxonomy" id="2094562"/>
    <lineage>
        <taxon>Bacteria</taxon>
        <taxon>Pseudomonadati</taxon>
        <taxon>Bacteroidota</taxon>
        <taxon>Cytophagia</taxon>
        <taxon>Cytophagales</taxon>
        <taxon>Cytophagaceae</taxon>
        <taxon>Siphonobacter</taxon>
    </lineage>
</organism>
<evidence type="ECO:0000256" key="4">
    <source>
        <dbReference type="ARBA" id="ARBA00023163"/>
    </source>
</evidence>
<keyword evidence="8" id="KW-1185">Reference proteome</keyword>
<feature type="domain" description="RNA polymerase sigma factor 70 region 4 type 2" evidence="6">
    <location>
        <begin position="123"/>
        <end position="174"/>
    </location>
</feature>
<protein>
    <submittedName>
        <fullName evidence="7">RNA polymerase subunit sigma-24</fullName>
    </submittedName>
</protein>
<evidence type="ECO:0000313" key="7">
    <source>
        <dbReference type="EMBL" id="PQA54915.1"/>
    </source>
</evidence>
<evidence type="ECO:0000256" key="1">
    <source>
        <dbReference type="ARBA" id="ARBA00010641"/>
    </source>
</evidence>
<feature type="domain" description="RNA polymerase sigma-70 region 2" evidence="5">
    <location>
        <begin position="37"/>
        <end position="90"/>
    </location>
</feature>
<evidence type="ECO:0000259" key="6">
    <source>
        <dbReference type="Pfam" id="PF08281"/>
    </source>
</evidence>
<dbReference type="CDD" id="cd06171">
    <property type="entry name" value="Sigma70_r4"/>
    <property type="match status" value="1"/>
</dbReference>
<dbReference type="InterPro" id="IPR036388">
    <property type="entry name" value="WH-like_DNA-bd_sf"/>
</dbReference>
<name>A0A2S7IH09_9BACT</name>
<sequence length="194" mass="22976">MQTGMIDEQKLISELQQGSLMAFEAIYSQYWYPMFLVAYRKLNDREVAEEMVQDIFVKLWERKASVSINRLSYYLFSAVRYAVIDQIRARVTREQYLSYYQSFLSTEDSSTEEAIILNDLRSALEDSLQTLPEKSRQVFTLSYFENWSVTQIAHHIQLSEKAVEYHLTKAVKFLRTHYQDHLLGTLLYLILTNR</sequence>